<keyword evidence="4" id="KW-0812">Transmembrane</keyword>
<dbReference type="Gene3D" id="3.90.550.10">
    <property type="entry name" value="Spore Coat Polysaccharide Biosynthesis Protein SpsA, Chain A"/>
    <property type="match status" value="1"/>
</dbReference>
<evidence type="ECO:0000256" key="3">
    <source>
        <dbReference type="ARBA" id="ARBA00022679"/>
    </source>
</evidence>
<feature type="domain" description="Glycosyltransferase 2-like" evidence="5">
    <location>
        <begin position="5"/>
        <end position="169"/>
    </location>
</feature>
<reference evidence="7" key="1">
    <citation type="submission" date="2016-12" db="EMBL/GenBank/DDBJ databases">
        <title>Complete Genome Sequence of Beggiatoa leptomitiformis D-401.</title>
        <authorList>
            <person name="Fomenkov A."/>
            <person name="Vincze T."/>
            <person name="Grabovich M."/>
            <person name="Anton B.P."/>
            <person name="Dubinina G."/>
            <person name="Orlova M."/>
            <person name="Belousova E."/>
            <person name="Roberts R.J."/>
        </authorList>
    </citation>
    <scope>NUCLEOTIDE SEQUENCE [LARGE SCALE GENOMIC DNA]</scope>
    <source>
        <strain evidence="7">D-401</strain>
    </source>
</reference>
<sequence length="329" mass="36939">MKTVSLLIPVYNEASFLPLLFQSIQQQDYPQAAIDIIAVDGHSTDTSFSLLKAYQQQIPKLTVLSNPRRSAPSSLNMAIQIAQGDYLIRMDSHTEYAPDYIRQCVAALDKTGADNVGGHIRIKATNRVAQAIALATTSLFGVGNSQFHYTDQEGYVDTVYLGAYRRQVFTTIGYYDENLIGAEDDELNYRLIKQGGKIYLTAAIQSYYYPRDSLKKLWRQYFQYGYGKFGVIRKHTLPTSIRHLIPALFVLSLLIGILSSFYHGLGLYLLLPVIVSYLFALTIFTLQTTYKTTLSLFGLVALVFITLHLSYGIGFLTASATQLSKHLRH</sequence>
<evidence type="ECO:0000313" key="6">
    <source>
        <dbReference type="EMBL" id="AUI69355.1"/>
    </source>
</evidence>
<evidence type="ECO:0000256" key="2">
    <source>
        <dbReference type="ARBA" id="ARBA00022676"/>
    </source>
</evidence>
<evidence type="ECO:0000259" key="5">
    <source>
        <dbReference type="Pfam" id="PF00535"/>
    </source>
</evidence>
<proteinExistence type="inferred from homology"/>
<dbReference type="InterPro" id="IPR029044">
    <property type="entry name" value="Nucleotide-diphossugar_trans"/>
</dbReference>
<dbReference type="RefSeq" id="WP_062153218.1">
    <property type="nucleotide sequence ID" value="NZ_CP012373.2"/>
</dbReference>
<feature type="transmembrane region" description="Helical" evidence="4">
    <location>
        <begin position="296"/>
        <end position="318"/>
    </location>
</feature>
<dbReference type="AlphaFoldDB" id="A0A2N9YG39"/>
<dbReference type="InterPro" id="IPR001173">
    <property type="entry name" value="Glyco_trans_2-like"/>
</dbReference>
<dbReference type="PANTHER" id="PTHR43630">
    <property type="entry name" value="POLY-BETA-1,6-N-ACETYL-D-GLUCOSAMINE SYNTHASE"/>
    <property type="match status" value="1"/>
</dbReference>
<dbReference type="EMBL" id="CP018889">
    <property type="protein sequence ID" value="AUI69355.1"/>
    <property type="molecule type" value="Genomic_DNA"/>
</dbReference>
<dbReference type="Proteomes" id="UP000234271">
    <property type="component" value="Chromosome"/>
</dbReference>
<dbReference type="STRING" id="288004.AL038_12175"/>
<evidence type="ECO:0000256" key="1">
    <source>
        <dbReference type="ARBA" id="ARBA00006739"/>
    </source>
</evidence>
<keyword evidence="4" id="KW-1133">Transmembrane helix</keyword>
<protein>
    <submittedName>
        <fullName evidence="6">Glycosyltransferase</fullName>
    </submittedName>
</protein>
<dbReference type="OrthoDB" id="396512at2"/>
<dbReference type="GO" id="GO:0016757">
    <property type="term" value="F:glycosyltransferase activity"/>
    <property type="evidence" value="ECO:0007669"/>
    <property type="project" value="UniProtKB-KW"/>
</dbReference>
<organism evidence="6 7">
    <name type="scientific">Beggiatoa leptomitoformis</name>
    <dbReference type="NCBI Taxonomy" id="288004"/>
    <lineage>
        <taxon>Bacteria</taxon>
        <taxon>Pseudomonadati</taxon>
        <taxon>Pseudomonadota</taxon>
        <taxon>Gammaproteobacteria</taxon>
        <taxon>Thiotrichales</taxon>
        <taxon>Thiotrichaceae</taxon>
        <taxon>Beggiatoa</taxon>
    </lineage>
</organism>
<name>A0A2N9YG39_9GAMM</name>
<comment type="similarity">
    <text evidence="1">Belongs to the glycosyltransferase 2 family.</text>
</comment>
<feature type="transmembrane region" description="Helical" evidence="4">
    <location>
        <begin position="243"/>
        <end position="262"/>
    </location>
</feature>
<dbReference type="SUPFAM" id="SSF53448">
    <property type="entry name" value="Nucleotide-diphospho-sugar transferases"/>
    <property type="match status" value="1"/>
</dbReference>
<keyword evidence="2" id="KW-0328">Glycosyltransferase</keyword>
<feature type="transmembrane region" description="Helical" evidence="4">
    <location>
        <begin position="269"/>
        <end position="290"/>
    </location>
</feature>
<keyword evidence="3 6" id="KW-0808">Transferase</keyword>
<gene>
    <name evidence="6" type="ORF">BLE401_12090</name>
</gene>
<keyword evidence="7" id="KW-1185">Reference proteome</keyword>
<dbReference type="CDD" id="cd02525">
    <property type="entry name" value="Succinoglycan_BP_ExoA"/>
    <property type="match status" value="1"/>
</dbReference>
<evidence type="ECO:0000313" key="7">
    <source>
        <dbReference type="Proteomes" id="UP000234271"/>
    </source>
</evidence>
<accession>A0A2N9YG39</accession>
<dbReference type="KEGG" id="blep:AL038_12175"/>
<evidence type="ECO:0000256" key="4">
    <source>
        <dbReference type="SAM" id="Phobius"/>
    </source>
</evidence>
<dbReference type="PANTHER" id="PTHR43630:SF1">
    <property type="entry name" value="POLY-BETA-1,6-N-ACETYL-D-GLUCOSAMINE SYNTHASE"/>
    <property type="match status" value="1"/>
</dbReference>
<dbReference type="Pfam" id="PF00535">
    <property type="entry name" value="Glycos_transf_2"/>
    <property type="match status" value="1"/>
</dbReference>
<keyword evidence="4" id="KW-0472">Membrane</keyword>